<dbReference type="AlphaFoldDB" id="T1AN45"/>
<dbReference type="CDD" id="cd01949">
    <property type="entry name" value="GGDEF"/>
    <property type="match status" value="1"/>
</dbReference>
<dbReference type="PANTHER" id="PTHR46663">
    <property type="entry name" value="DIGUANYLATE CYCLASE DGCT-RELATED"/>
    <property type="match status" value="1"/>
</dbReference>
<dbReference type="PROSITE" id="PS50887">
    <property type="entry name" value="GGDEF"/>
    <property type="match status" value="1"/>
</dbReference>
<keyword evidence="1" id="KW-1133">Transmembrane helix</keyword>
<feature type="transmembrane region" description="Helical" evidence="1">
    <location>
        <begin position="134"/>
        <end position="152"/>
    </location>
</feature>
<feature type="transmembrane region" description="Helical" evidence="1">
    <location>
        <begin position="78"/>
        <end position="99"/>
    </location>
</feature>
<evidence type="ECO:0000256" key="1">
    <source>
        <dbReference type="SAM" id="Phobius"/>
    </source>
</evidence>
<name>T1AN45_9ZZZZ</name>
<dbReference type="InterPro" id="IPR000160">
    <property type="entry name" value="GGDEF_dom"/>
</dbReference>
<keyword evidence="1" id="KW-0472">Membrane</keyword>
<feature type="transmembrane region" description="Helical" evidence="1">
    <location>
        <begin position="20"/>
        <end position="41"/>
    </location>
</feature>
<dbReference type="Pfam" id="PF00990">
    <property type="entry name" value="GGDEF"/>
    <property type="match status" value="1"/>
</dbReference>
<evidence type="ECO:0000313" key="3">
    <source>
        <dbReference type="EMBL" id="EQD62036.1"/>
    </source>
</evidence>
<dbReference type="InterPro" id="IPR029787">
    <property type="entry name" value="Nucleotide_cyclase"/>
</dbReference>
<gene>
    <name evidence="3" type="ORF">B1B_07442</name>
</gene>
<feature type="domain" description="GGDEF" evidence="2">
    <location>
        <begin position="307"/>
        <end position="354"/>
    </location>
</feature>
<feature type="transmembrane region" description="Helical" evidence="1">
    <location>
        <begin position="108"/>
        <end position="128"/>
    </location>
</feature>
<organism evidence="3">
    <name type="scientific">mine drainage metagenome</name>
    <dbReference type="NCBI Taxonomy" id="410659"/>
    <lineage>
        <taxon>unclassified sequences</taxon>
        <taxon>metagenomes</taxon>
        <taxon>ecological metagenomes</taxon>
    </lineage>
</organism>
<reference evidence="3" key="2">
    <citation type="journal article" date="2014" name="ISME J.">
        <title>Microbial stratification in low pH oxic and suboxic macroscopic growths along an acid mine drainage.</title>
        <authorList>
            <person name="Mendez-Garcia C."/>
            <person name="Mesa V."/>
            <person name="Sprenger R.R."/>
            <person name="Richter M."/>
            <person name="Diez M.S."/>
            <person name="Solano J."/>
            <person name="Bargiela R."/>
            <person name="Golyshina O.V."/>
            <person name="Manteca A."/>
            <person name="Ramos J.L."/>
            <person name="Gallego J.R."/>
            <person name="Llorente I."/>
            <person name="Martins Dos Santos V.A."/>
            <person name="Jensen O.N."/>
            <person name="Pelaez A.I."/>
            <person name="Sanchez J."/>
            <person name="Ferrer M."/>
        </authorList>
    </citation>
    <scope>NUCLEOTIDE SEQUENCE</scope>
</reference>
<dbReference type="Gene3D" id="3.30.70.270">
    <property type="match status" value="1"/>
</dbReference>
<accession>T1AN45</accession>
<comment type="caution">
    <text evidence="3">The sequence shown here is derived from an EMBL/GenBank/DDBJ whole genome shotgun (WGS) entry which is preliminary data.</text>
</comment>
<keyword evidence="1" id="KW-0812">Transmembrane</keyword>
<dbReference type="PANTHER" id="PTHR46663:SF2">
    <property type="entry name" value="GGDEF DOMAIN-CONTAINING PROTEIN"/>
    <property type="match status" value="1"/>
</dbReference>
<dbReference type="EMBL" id="AUZY01004731">
    <property type="protein sequence ID" value="EQD62036.1"/>
    <property type="molecule type" value="Genomic_DNA"/>
</dbReference>
<protein>
    <submittedName>
        <fullName evidence="3">Membrane protein containing Diguanylate cyclase, predicted domain protein</fullName>
    </submittedName>
</protein>
<dbReference type="SMART" id="SM00267">
    <property type="entry name" value="GGDEF"/>
    <property type="match status" value="1"/>
</dbReference>
<dbReference type="InterPro" id="IPR052163">
    <property type="entry name" value="DGC-Regulatory_Protein"/>
</dbReference>
<evidence type="ECO:0000259" key="2">
    <source>
        <dbReference type="PROSITE" id="PS50887"/>
    </source>
</evidence>
<reference evidence="3" key="1">
    <citation type="submission" date="2013-08" db="EMBL/GenBank/DDBJ databases">
        <authorList>
            <person name="Mendez C."/>
            <person name="Richter M."/>
            <person name="Ferrer M."/>
            <person name="Sanchez J."/>
        </authorList>
    </citation>
    <scope>NUCLEOTIDE SEQUENCE</scope>
</reference>
<dbReference type="InterPro" id="IPR043128">
    <property type="entry name" value="Rev_trsase/Diguanyl_cyclase"/>
</dbReference>
<dbReference type="NCBIfam" id="TIGR00254">
    <property type="entry name" value="GGDEF"/>
    <property type="match status" value="1"/>
</dbReference>
<sequence>MRYAPACATAVNAAVGWGMSLYLLPDFLAIGGLFAIFVSLLRRTRQTRMRSWALGWALLLTHILAEFVAVNIHTASDAAYAVASITLLLASVAFIWAALEAPLQRWRFLARLAAVELPNVVFIVLLFSNAGTPAAYVTLSIAGALGSLLLVRAGARISDRKERWVFVLGILFAYSAQAALSAYGHPDYAFDWMLCWHYLAVATLFWRSARHVTPGTVFTTLSFVAWASVFPVAELLHVLAPSVHVESEVWNLPKYLVATGMILTLLEEQMTVAEEAAQHDDLTGLPNRRLFDRRLLQAFALADRSGGRMALLAIDLDRFKQINDRYGHPAGDEVLMTLARRLSERLRKGDTLAR</sequence>
<proteinExistence type="predicted"/>
<feature type="transmembrane region" description="Helical" evidence="1">
    <location>
        <begin position="164"/>
        <end position="183"/>
    </location>
</feature>
<feature type="non-terminal residue" evidence="3">
    <location>
        <position position="354"/>
    </location>
</feature>
<feature type="transmembrane region" description="Helical" evidence="1">
    <location>
        <begin position="53"/>
        <end position="72"/>
    </location>
</feature>
<dbReference type="SUPFAM" id="SSF55073">
    <property type="entry name" value="Nucleotide cyclase"/>
    <property type="match status" value="1"/>
</dbReference>